<proteinExistence type="predicted"/>
<dbReference type="PANTHER" id="PTHR47331:SF1">
    <property type="entry name" value="GAG-LIKE PROTEIN"/>
    <property type="match status" value="1"/>
</dbReference>
<dbReference type="InterPro" id="IPR043128">
    <property type="entry name" value="Rev_trsase/Diguanyl_cyclase"/>
</dbReference>
<evidence type="ECO:0000259" key="1">
    <source>
        <dbReference type="PROSITE" id="PS50878"/>
    </source>
</evidence>
<dbReference type="PANTHER" id="PTHR47331">
    <property type="entry name" value="PHD-TYPE DOMAIN-CONTAINING PROTEIN"/>
    <property type="match status" value="1"/>
</dbReference>
<dbReference type="Pfam" id="PF05380">
    <property type="entry name" value="Peptidase_A17"/>
    <property type="match status" value="1"/>
</dbReference>
<dbReference type="PROSITE" id="PS50878">
    <property type="entry name" value="RT_POL"/>
    <property type="match status" value="1"/>
</dbReference>
<dbReference type="GO" id="GO:0071897">
    <property type="term" value="P:DNA biosynthetic process"/>
    <property type="evidence" value="ECO:0007669"/>
    <property type="project" value="UniProtKB-ARBA"/>
</dbReference>
<dbReference type="InterPro" id="IPR000477">
    <property type="entry name" value="RT_dom"/>
</dbReference>
<evidence type="ECO:0000313" key="2">
    <source>
        <dbReference type="EMBL" id="OTF83194.1"/>
    </source>
</evidence>
<comment type="caution">
    <text evidence="2">The sequence shown here is derived from an EMBL/GenBank/DDBJ whole genome shotgun (WGS) entry which is preliminary data.</text>
</comment>
<evidence type="ECO:0000313" key="3">
    <source>
        <dbReference type="Proteomes" id="UP000194236"/>
    </source>
</evidence>
<dbReference type="OrthoDB" id="6513136at2759"/>
<dbReference type="InterPro" id="IPR043502">
    <property type="entry name" value="DNA/RNA_pol_sf"/>
</dbReference>
<dbReference type="AlphaFoldDB" id="A0A1Y3BT69"/>
<organism evidence="2 3">
    <name type="scientific">Euroglyphus maynei</name>
    <name type="common">Mayne's house dust mite</name>
    <dbReference type="NCBI Taxonomy" id="6958"/>
    <lineage>
        <taxon>Eukaryota</taxon>
        <taxon>Metazoa</taxon>
        <taxon>Ecdysozoa</taxon>
        <taxon>Arthropoda</taxon>
        <taxon>Chelicerata</taxon>
        <taxon>Arachnida</taxon>
        <taxon>Acari</taxon>
        <taxon>Acariformes</taxon>
        <taxon>Sarcoptiformes</taxon>
        <taxon>Astigmata</taxon>
        <taxon>Psoroptidia</taxon>
        <taxon>Analgoidea</taxon>
        <taxon>Pyroglyphidae</taxon>
        <taxon>Pyroglyphinae</taxon>
        <taxon>Euroglyphus</taxon>
    </lineage>
</organism>
<dbReference type="InterPro" id="IPR008042">
    <property type="entry name" value="Retrotrans_Pao"/>
</dbReference>
<gene>
    <name evidence="2" type="ORF">BLA29_001917</name>
</gene>
<reference evidence="2 3" key="1">
    <citation type="submission" date="2017-03" db="EMBL/GenBank/DDBJ databases">
        <title>Genome Survey of Euroglyphus maynei.</title>
        <authorList>
            <person name="Arlian L.G."/>
            <person name="Morgan M.S."/>
            <person name="Rider S.D."/>
        </authorList>
    </citation>
    <scope>NUCLEOTIDE SEQUENCE [LARGE SCALE GENOMIC DNA]</scope>
    <source>
        <strain evidence="2">Arlian Lab</strain>
        <tissue evidence="2">Whole body</tissue>
    </source>
</reference>
<name>A0A1Y3BT69_EURMA</name>
<dbReference type="EMBL" id="MUJZ01004679">
    <property type="protein sequence ID" value="OTF83194.1"/>
    <property type="molecule type" value="Genomic_DNA"/>
</dbReference>
<protein>
    <recommendedName>
        <fullName evidence="1">Reverse transcriptase domain-containing protein</fullName>
    </recommendedName>
</protein>
<dbReference type="SUPFAM" id="SSF56672">
    <property type="entry name" value="DNA/RNA polymerases"/>
    <property type="match status" value="1"/>
</dbReference>
<dbReference type="Gene3D" id="3.30.70.270">
    <property type="match status" value="1"/>
</dbReference>
<accession>A0A1Y3BT69</accession>
<dbReference type="Pfam" id="PF00078">
    <property type="entry name" value="RVT_1"/>
    <property type="match status" value="1"/>
</dbReference>
<sequence length="391" mass="44690">MLSRITNLDALNTLKWNTKFGEIRYGPVAAIEKNEVVEDVDDDEDFDMQVFRLQNGHFEAKLPFFSDLRPPSNYMKALSLLNKLVFRLLKQNSYDIYRSEFFKYVTSGQAVEISDTDGFFIPHHAVIRPESSSSPIRIVFNASFGHDSSLNNLLWKGSVIGLDVFPHLIRIRLFKFLCTADLKKAFLQISIFPDHRKYLRLLWKELDNRIRKFEMTVLPFGVISSPAILTQVVDRIIHSIPSESSRKLLSGVTYMDDLLIGSNNADDLRNCVSDAQKAFKSSGFELHKICSNISIPESLDEDHVNLLGLTWNNEIAREWTDAIENWPSSDMIKVDRYISDTSTLYCFADASEIAFGFCMYLGNDLIFGKSKIAPKLKTIVEKELLALFELD</sequence>
<dbReference type="Proteomes" id="UP000194236">
    <property type="component" value="Unassembled WGS sequence"/>
</dbReference>
<feature type="domain" description="Reverse transcriptase" evidence="1">
    <location>
        <begin position="109"/>
        <end position="311"/>
    </location>
</feature>
<keyword evidence="3" id="KW-1185">Reference proteome</keyword>